<dbReference type="EC" id="2.7.11.1" evidence="1"/>
<dbReference type="AlphaFoldDB" id="A0A8J2LPF2"/>
<dbReference type="PROSITE" id="PS00107">
    <property type="entry name" value="PROTEIN_KINASE_ATP"/>
    <property type="match status" value="1"/>
</dbReference>
<evidence type="ECO:0000256" key="4">
    <source>
        <dbReference type="ARBA" id="ARBA00022723"/>
    </source>
</evidence>
<dbReference type="PROSITE" id="PS50011">
    <property type="entry name" value="PROTEIN_KINASE_DOM"/>
    <property type="match status" value="1"/>
</dbReference>
<evidence type="ECO:0000256" key="14">
    <source>
        <dbReference type="RuleBase" id="RU000304"/>
    </source>
</evidence>
<evidence type="ECO:0000313" key="18">
    <source>
        <dbReference type="Proteomes" id="UP000708208"/>
    </source>
</evidence>
<gene>
    <name evidence="17" type="ORF">AFUS01_LOCUS43530</name>
</gene>
<feature type="region of interest" description="Disordered" evidence="15">
    <location>
        <begin position="29"/>
        <end position="64"/>
    </location>
</feature>
<dbReference type="Proteomes" id="UP000708208">
    <property type="component" value="Unassembled WGS sequence"/>
</dbReference>
<dbReference type="InterPro" id="IPR000719">
    <property type="entry name" value="Prot_kinase_dom"/>
</dbReference>
<feature type="compositionally biased region" description="Polar residues" evidence="15">
    <location>
        <begin position="416"/>
        <end position="431"/>
    </location>
</feature>
<proteinExistence type="inferred from homology"/>
<evidence type="ECO:0000256" key="15">
    <source>
        <dbReference type="SAM" id="MobiDB-lite"/>
    </source>
</evidence>
<evidence type="ECO:0000256" key="10">
    <source>
        <dbReference type="ARBA" id="ARBA00037982"/>
    </source>
</evidence>
<dbReference type="GO" id="GO:0005634">
    <property type="term" value="C:nucleus"/>
    <property type="evidence" value="ECO:0007669"/>
    <property type="project" value="TreeGrafter"/>
</dbReference>
<dbReference type="GO" id="GO:0005737">
    <property type="term" value="C:cytoplasm"/>
    <property type="evidence" value="ECO:0007669"/>
    <property type="project" value="TreeGrafter"/>
</dbReference>
<evidence type="ECO:0000256" key="11">
    <source>
        <dbReference type="ARBA" id="ARBA00047899"/>
    </source>
</evidence>
<dbReference type="PROSITE" id="PS00108">
    <property type="entry name" value="PROTEIN_KINASE_ST"/>
    <property type="match status" value="1"/>
</dbReference>
<dbReference type="GO" id="GO:0005524">
    <property type="term" value="F:ATP binding"/>
    <property type="evidence" value="ECO:0007669"/>
    <property type="project" value="UniProtKB-UniRule"/>
</dbReference>
<keyword evidence="7 13" id="KW-0067">ATP-binding</keyword>
<evidence type="ECO:0000256" key="3">
    <source>
        <dbReference type="ARBA" id="ARBA00022679"/>
    </source>
</evidence>
<dbReference type="Pfam" id="PF00069">
    <property type="entry name" value="Pkinase"/>
    <property type="match status" value="1"/>
</dbReference>
<keyword evidence="6" id="KW-0418">Kinase</keyword>
<evidence type="ECO:0000256" key="9">
    <source>
        <dbReference type="ARBA" id="ARBA00023306"/>
    </source>
</evidence>
<evidence type="ECO:0000256" key="1">
    <source>
        <dbReference type="ARBA" id="ARBA00012513"/>
    </source>
</evidence>
<dbReference type="OrthoDB" id="5337378at2759"/>
<keyword evidence="9" id="KW-0131">Cell cycle</keyword>
<feature type="binding site" evidence="13">
    <location>
        <position position="134"/>
    </location>
    <ligand>
        <name>ATP</name>
        <dbReference type="ChEBI" id="CHEBI:30616"/>
    </ligand>
</feature>
<feature type="compositionally biased region" description="Basic and acidic residues" evidence="15">
    <location>
        <begin position="466"/>
        <end position="475"/>
    </location>
</feature>
<dbReference type="InterPro" id="IPR050339">
    <property type="entry name" value="CC_SR_Kinase"/>
</dbReference>
<keyword evidence="3" id="KW-0808">Transferase</keyword>
<dbReference type="GO" id="GO:0110031">
    <property type="term" value="P:negative regulation of G2/MI transition of meiotic cell cycle"/>
    <property type="evidence" value="ECO:0007669"/>
    <property type="project" value="TreeGrafter"/>
</dbReference>
<evidence type="ECO:0000259" key="16">
    <source>
        <dbReference type="PROSITE" id="PS50011"/>
    </source>
</evidence>
<name>A0A8J2LPF2_9HEXA</name>
<evidence type="ECO:0000256" key="5">
    <source>
        <dbReference type="ARBA" id="ARBA00022741"/>
    </source>
</evidence>
<dbReference type="EMBL" id="CAJVCH010570072">
    <property type="protein sequence ID" value="CAG7833977.1"/>
    <property type="molecule type" value="Genomic_DNA"/>
</dbReference>
<dbReference type="PANTHER" id="PTHR11042">
    <property type="entry name" value="EUKARYOTIC TRANSLATION INITIATION FACTOR 2-ALPHA KINASE EIF2-ALPHA KINASE -RELATED"/>
    <property type="match status" value="1"/>
</dbReference>
<keyword evidence="8" id="KW-0460">Magnesium</keyword>
<dbReference type="GO" id="GO:0004674">
    <property type="term" value="F:protein serine/threonine kinase activity"/>
    <property type="evidence" value="ECO:0007669"/>
    <property type="project" value="UniProtKB-KW"/>
</dbReference>
<evidence type="ECO:0000256" key="13">
    <source>
        <dbReference type="PROSITE-ProRule" id="PRU10141"/>
    </source>
</evidence>
<comment type="caution">
    <text evidence="17">The sequence shown here is derived from an EMBL/GenBank/DDBJ whole genome shotgun (WGS) entry which is preliminary data.</text>
</comment>
<dbReference type="PANTHER" id="PTHR11042:SF183">
    <property type="entry name" value="MEMBRANE-ASSOCIATED TYROSINE- AND THREONINE-SPECIFIC CDC2-INHIBITORY KINASE"/>
    <property type="match status" value="1"/>
</dbReference>
<dbReference type="SMART" id="SM00220">
    <property type="entry name" value="S_TKc"/>
    <property type="match status" value="1"/>
</dbReference>
<keyword evidence="18" id="KW-1185">Reference proteome</keyword>
<dbReference type="GO" id="GO:0051321">
    <property type="term" value="P:meiotic cell cycle"/>
    <property type="evidence" value="ECO:0007669"/>
    <property type="project" value="TreeGrafter"/>
</dbReference>
<organism evidence="17 18">
    <name type="scientific">Allacma fusca</name>
    <dbReference type="NCBI Taxonomy" id="39272"/>
    <lineage>
        <taxon>Eukaryota</taxon>
        <taxon>Metazoa</taxon>
        <taxon>Ecdysozoa</taxon>
        <taxon>Arthropoda</taxon>
        <taxon>Hexapoda</taxon>
        <taxon>Collembola</taxon>
        <taxon>Symphypleona</taxon>
        <taxon>Sminthuridae</taxon>
        <taxon>Allacma</taxon>
    </lineage>
</organism>
<keyword evidence="2 14" id="KW-0723">Serine/threonine-protein kinase</keyword>
<feature type="domain" description="Protein kinase" evidence="16">
    <location>
        <begin position="104"/>
        <end position="361"/>
    </location>
</feature>
<feature type="region of interest" description="Disordered" evidence="15">
    <location>
        <begin position="407"/>
        <end position="475"/>
    </location>
</feature>
<comment type="catalytic activity">
    <reaction evidence="12">
        <text>L-seryl-[protein] + ATP = O-phospho-L-seryl-[protein] + ADP + H(+)</text>
        <dbReference type="Rhea" id="RHEA:17989"/>
        <dbReference type="Rhea" id="RHEA-COMP:9863"/>
        <dbReference type="Rhea" id="RHEA-COMP:11604"/>
        <dbReference type="ChEBI" id="CHEBI:15378"/>
        <dbReference type="ChEBI" id="CHEBI:29999"/>
        <dbReference type="ChEBI" id="CHEBI:30616"/>
        <dbReference type="ChEBI" id="CHEBI:83421"/>
        <dbReference type="ChEBI" id="CHEBI:456216"/>
        <dbReference type="EC" id="2.7.11.1"/>
    </reaction>
</comment>
<protein>
    <recommendedName>
        <fullName evidence="1">non-specific serine/threonine protein kinase</fullName>
        <ecNumber evidence="1">2.7.11.1</ecNumber>
    </recommendedName>
</protein>
<evidence type="ECO:0000256" key="12">
    <source>
        <dbReference type="ARBA" id="ARBA00048679"/>
    </source>
</evidence>
<comment type="catalytic activity">
    <reaction evidence="11">
        <text>L-threonyl-[protein] + ATP = O-phospho-L-threonyl-[protein] + ADP + H(+)</text>
        <dbReference type="Rhea" id="RHEA:46608"/>
        <dbReference type="Rhea" id="RHEA-COMP:11060"/>
        <dbReference type="Rhea" id="RHEA-COMP:11605"/>
        <dbReference type="ChEBI" id="CHEBI:15378"/>
        <dbReference type="ChEBI" id="CHEBI:30013"/>
        <dbReference type="ChEBI" id="CHEBI:30616"/>
        <dbReference type="ChEBI" id="CHEBI:61977"/>
        <dbReference type="ChEBI" id="CHEBI:456216"/>
        <dbReference type="EC" id="2.7.11.1"/>
    </reaction>
</comment>
<dbReference type="InterPro" id="IPR008271">
    <property type="entry name" value="Ser/Thr_kinase_AS"/>
</dbReference>
<reference evidence="17" key="1">
    <citation type="submission" date="2021-06" db="EMBL/GenBank/DDBJ databases">
        <authorList>
            <person name="Hodson N. C."/>
            <person name="Mongue J. A."/>
            <person name="Jaron S. K."/>
        </authorList>
    </citation>
    <scope>NUCLEOTIDE SEQUENCE</scope>
</reference>
<comment type="similarity">
    <text evidence="10">Belongs to the protein kinase superfamily. Ser/Thr protein kinase family. GCN2 subfamily.</text>
</comment>
<feature type="compositionally biased region" description="Basic residues" evidence="15">
    <location>
        <begin position="433"/>
        <end position="445"/>
    </location>
</feature>
<sequence>MVQCERLRPVAIGQSAFIVPMAEPNKIHFPQFFPEPQSLSSKKDRDKRNPRYVPPAPRPHHIRSAPTQTRLIHSRSDFLDLDNSFHFLHDRGNGTTQTFFRQFFEIQERLGFGSFGDVFRVKSKLDGAEYAIKKSRKTYTGEGDRSRQLREVQRVVNIPTNLHLVELERAWEEDGHLYLQMELCLKSLNLDIEDSETRNALRSSEKEAWNVLVDMLLALQHLHKHSLVHMDVKPDNIFLTRDVPPVYKLGDFGIVVCLEEQQDILEFTDGDSRYLAPEVMQGYVSTKADVFSLGLTILEVACHVDLPKGGELWHRLRAGGDLPDPCDKLVPKSLKRVLQLMLQPDPSERPEVTELLNLPEVKKHWRRRKKDNVDKSTSVMEFRATPEPYVTEGNSAAVPDLLLNDTSFSDIDDDPTSSQTSTPIFASTPISHSKAKSAVRLRSGRTSRQGHDGEIRPMGSPTSRNLLKEFEAVSE</sequence>
<accession>A0A8J2LPF2</accession>
<evidence type="ECO:0000256" key="8">
    <source>
        <dbReference type="ARBA" id="ARBA00022842"/>
    </source>
</evidence>
<dbReference type="GO" id="GO:0046872">
    <property type="term" value="F:metal ion binding"/>
    <property type="evidence" value="ECO:0007669"/>
    <property type="project" value="UniProtKB-KW"/>
</dbReference>
<keyword evidence="4" id="KW-0479">Metal-binding</keyword>
<evidence type="ECO:0000256" key="2">
    <source>
        <dbReference type="ARBA" id="ARBA00022527"/>
    </source>
</evidence>
<keyword evidence="5 13" id="KW-0547">Nucleotide-binding</keyword>
<evidence type="ECO:0000256" key="6">
    <source>
        <dbReference type="ARBA" id="ARBA00022777"/>
    </source>
</evidence>
<dbReference type="InterPro" id="IPR017441">
    <property type="entry name" value="Protein_kinase_ATP_BS"/>
</dbReference>
<evidence type="ECO:0000256" key="7">
    <source>
        <dbReference type="ARBA" id="ARBA00022840"/>
    </source>
</evidence>
<evidence type="ECO:0000313" key="17">
    <source>
        <dbReference type="EMBL" id="CAG7833977.1"/>
    </source>
</evidence>